<comment type="caution">
    <text evidence="2">The sequence shown here is derived from an EMBL/GenBank/DDBJ whole genome shotgun (WGS) entry which is preliminary data.</text>
</comment>
<dbReference type="PROSITE" id="PS51257">
    <property type="entry name" value="PROKAR_LIPOPROTEIN"/>
    <property type="match status" value="1"/>
</dbReference>
<gene>
    <name evidence="2" type="ORF">AB1Y20_020967</name>
</gene>
<keyword evidence="1" id="KW-0732">Signal</keyword>
<dbReference type="PANTHER" id="PTHR38564:SF1">
    <property type="match status" value="1"/>
</dbReference>
<protein>
    <submittedName>
        <fullName evidence="2">Uncharacterized protein</fullName>
    </submittedName>
</protein>
<keyword evidence="3" id="KW-1185">Reference proteome</keyword>
<feature type="signal peptide" evidence="1">
    <location>
        <begin position="1"/>
        <end position="17"/>
    </location>
</feature>
<proteinExistence type="predicted"/>
<accession>A0AB34JIA3</accession>
<dbReference type="PANTHER" id="PTHR38564">
    <property type="entry name" value="SI:CH73-250A16.5-RELATED"/>
    <property type="match status" value="1"/>
</dbReference>
<dbReference type="AlphaFoldDB" id="A0AB34JIA3"/>
<sequence>MAFRLLLLSTGLLAAMACVPPDCDREDCGTCGVSCCSLTLSFPGTNVVDLMQMLNSSIAKGGPDTRFVLRPTAENPFGFGDLRPYHPDVVFFIGQAWHKTAKYTYTDTVNYLIYAPPKDAPNSSKMKVHSISQIGGAYCDAGQNYKNIVVLVKSLNIPFEELASNGCPTKA</sequence>
<organism evidence="2 3">
    <name type="scientific">Prymnesium parvum</name>
    <name type="common">Toxic golden alga</name>
    <dbReference type="NCBI Taxonomy" id="97485"/>
    <lineage>
        <taxon>Eukaryota</taxon>
        <taxon>Haptista</taxon>
        <taxon>Haptophyta</taxon>
        <taxon>Prymnesiophyceae</taxon>
        <taxon>Prymnesiales</taxon>
        <taxon>Prymnesiaceae</taxon>
        <taxon>Prymnesium</taxon>
    </lineage>
</organism>
<reference evidence="2 3" key="1">
    <citation type="journal article" date="2024" name="Science">
        <title>Giant polyketide synthase enzymes in the biosynthesis of giant marine polyether toxins.</title>
        <authorList>
            <person name="Fallon T.R."/>
            <person name="Shende V.V."/>
            <person name="Wierzbicki I.H."/>
            <person name="Pendleton A.L."/>
            <person name="Watervoot N.F."/>
            <person name="Auber R.P."/>
            <person name="Gonzalez D.J."/>
            <person name="Wisecaver J.H."/>
            <person name="Moore B.S."/>
        </authorList>
    </citation>
    <scope>NUCLEOTIDE SEQUENCE [LARGE SCALE GENOMIC DNA]</scope>
    <source>
        <strain evidence="2 3">12B1</strain>
    </source>
</reference>
<evidence type="ECO:0000256" key="1">
    <source>
        <dbReference type="SAM" id="SignalP"/>
    </source>
</evidence>
<feature type="chain" id="PRO_5044263671" evidence="1">
    <location>
        <begin position="18"/>
        <end position="171"/>
    </location>
</feature>
<evidence type="ECO:0000313" key="2">
    <source>
        <dbReference type="EMBL" id="KAL1521298.1"/>
    </source>
</evidence>
<evidence type="ECO:0000313" key="3">
    <source>
        <dbReference type="Proteomes" id="UP001515480"/>
    </source>
</evidence>
<dbReference type="Proteomes" id="UP001515480">
    <property type="component" value="Unassembled WGS sequence"/>
</dbReference>
<name>A0AB34JIA3_PRYPA</name>
<dbReference type="EMBL" id="JBGBPQ010000007">
    <property type="protein sequence ID" value="KAL1521298.1"/>
    <property type="molecule type" value="Genomic_DNA"/>
</dbReference>